<dbReference type="RefSeq" id="WP_109959628.1">
    <property type="nucleotide sequence ID" value="NZ_CP029553.1"/>
</dbReference>
<feature type="domain" description="HTH crp-type" evidence="4">
    <location>
        <begin position="145"/>
        <end position="219"/>
    </location>
</feature>
<dbReference type="Pfam" id="PF13545">
    <property type="entry name" value="HTH_Crp_2"/>
    <property type="match status" value="1"/>
</dbReference>
<accession>A0A2U8WP61</accession>
<dbReference type="CDD" id="cd00038">
    <property type="entry name" value="CAP_ED"/>
    <property type="match status" value="1"/>
</dbReference>
<dbReference type="Pfam" id="PF00027">
    <property type="entry name" value="cNMP_binding"/>
    <property type="match status" value="1"/>
</dbReference>
<keyword evidence="3" id="KW-0804">Transcription</keyword>
<dbReference type="OrthoDB" id="7584044at2"/>
<dbReference type="PROSITE" id="PS51063">
    <property type="entry name" value="HTH_CRP_2"/>
    <property type="match status" value="1"/>
</dbReference>
<keyword evidence="1" id="KW-0805">Transcription regulation</keyword>
<dbReference type="SMART" id="SM00419">
    <property type="entry name" value="HTH_CRP"/>
    <property type="match status" value="1"/>
</dbReference>
<dbReference type="InterPro" id="IPR014710">
    <property type="entry name" value="RmlC-like_jellyroll"/>
</dbReference>
<gene>
    <name evidence="5" type="ORF">DK419_14045</name>
</gene>
<keyword evidence="6" id="KW-1185">Reference proteome</keyword>
<dbReference type="InterPro" id="IPR036390">
    <property type="entry name" value="WH_DNA-bd_sf"/>
</dbReference>
<dbReference type="GO" id="GO:0003677">
    <property type="term" value="F:DNA binding"/>
    <property type="evidence" value="ECO:0007669"/>
    <property type="project" value="UniProtKB-KW"/>
</dbReference>
<dbReference type="SUPFAM" id="SSF46785">
    <property type="entry name" value="Winged helix' DNA-binding domain"/>
    <property type="match status" value="1"/>
</dbReference>
<evidence type="ECO:0000313" key="6">
    <source>
        <dbReference type="Proteomes" id="UP000245444"/>
    </source>
</evidence>
<dbReference type="EMBL" id="CP029553">
    <property type="protein sequence ID" value="AWN47301.1"/>
    <property type="molecule type" value="Genomic_DNA"/>
</dbReference>
<dbReference type="KEGG" id="mtea:DK419_14045"/>
<dbReference type="Proteomes" id="UP000245444">
    <property type="component" value="Chromosome"/>
</dbReference>
<dbReference type="InterPro" id="IPR012318">
    <property type="entry name" value="HTH_CRP"/>
</dbReference>
<keyword evidence="2" id="KW-0238">DNA-binding</keyword>
<dbReference type="SUPFAM" id="SSF51206">
    <property type="entry name" value="cAMP-binding domain-like"/>
    <property type="match status" value="1"/>
</dbReference>
<evidence type="ECO:0000256" key="3">
    <source>
        <dbReference type="ARBA" id="ARBA00023163"/>
    </source>
</evidence>
<dbReference type="InterPro" id="IPR036388">
    <property type="entry name" value="WH-like_DNA-bd_sf"/>
</dbReference>
<evidence type="ECO:0000313" key="5">
    <source>
        <dbReference type="EMBL" id="AWN47301.1"/>
    </source>
</evidence>
<evidence type="ECO:0000259" key="4">
    <source>
        <dbReference type="PROSITE" id="PS51063"/>
    </source>
</evidence>
<organism evidence="5 6">
    <name type="scientific">Methylobacterium terrae</name>
    <dbReference type="NCBI Taxonomy" id="2202827"/>
    <lineage>
        <taxon>Bacteria</taxon>
        <taxon>Pseudomonadati</taxon>
        <taxon>Pseudomonadota</taxon>
        <taxon>Alphaproteobacteria</taxon>
        <taxon>Hyphomicrobiales</taxon>
        <taxon>Methylobacteriaceae</taxon>
        <taxon>Methylobacterium</taxon>
    </lineage>
</organism>
<dbReference type="Gene3D" id="1.10.10.10">
    <property type="entry name" value="Winged helix-like DNA-binding domain superfamily/Winged helix DNA-binding domain"/>
    <property type="match status" value="1"/>
</dbReference>
<dbReference type="Gene3D" id="2.60.120.10">
    <property type="entry name" value="Jelly Rolls"/>
    <property type="match status" value="1"/>
</dbReference>
<reference evidence="5 6" key="1">
    <citation type="submission" date="2018-05" db="EMBL/GenBank/DDBJ databases">
        <title>Complete Genome Sequence of Methylobacterium sp. 17Sr1-28.</title>
        <authorList>
            <person name="Srinivasan S."/>
        </authorList>
    </citation>
    <scope>NUCLEOTIDE SEQUENCE [LARGE SCALE GENOMIC DNA]</scope>
    <source>
        <strain evidence="5 6">17Sr1-28</strain>
    </source>
</reference>
<dbReference type="GO" id="GO:0006355">
    <property type="term" value="P:regulation of DNA-templated transcription"/>
    <property type="evidence" value="ECO:0007669"/>
    <property type="project" value="InterPro"/>
</dbReference>
<evidence type="ECO:0000256" key="2">
    <source>
        <dbReference type="ARBA" id="ARBA00023125"/>
    </source>
</evidence>
<protein>
    <submittedName>
        <fullName evidence="5">Cyclic nucleotide-binding protein</fullName>
    </submittedName>
</protein>
<dbReference type="AlphaFoldDB" id="A0A2U8WP61"/>
<proteinExistence type="predicted"/>
<dbReference type="InterPro" id="IPR000595">
    <property type="entry name" value="cNMP-bd_dom"/>
</dbReference>
<dbReference type="InterPro" id="IPR018490">
    <property type="entry name" value="cNMP-bd_dom_sf"/>
</dbReference>
<sequence>MNPLIRKLERFTRLSDADKRLLQHAATARIVNYDTHQDIIAEGEEPCDVNLILAGWVCRYKQLADGGRQIMSFLLPGDLCDLNIFLLRRMDHALGTLTPVVVAKISRDLLQEMLNADPRLTRALWWEVLVTAAIHREWLVNLGRRTALERVAHLLCEIYFRQQAVGRAKDGRCELPVTQAELADALGLSAVHVNRTLRELRLSGLIDWRDKTLGLPDLEGLTRAARFDPDYLHLDYEGERFDAAC</sequence>
<name>A0A2U8WP61_9HYPH</name>
<evidence type="ECO:0000256" key="1">
    <source>
        <dbReference type="ARBA" id="ARBA00023015"/>
    </source>
</evidence>